<dbReference type="GO" id="GO:0016874">
    <property type="term" value="F:ligase activity"/>
    <property type="evidence" value="ECO:0007669"/>
    <property type="project" value="UniProtKB-KW"/>
</dbReference>
<dbReference type="InterPro" id="IPR004821">
    <property type="entry name" value="Cyt_trans-like"/>
</dbReference>
<dbReference type="NCBIfam" id="TIGR00018">
    <property type="entry name" value="panC"/>
    <property type="match status" value="1"/>
</dbReference>
<dbReference type="PANTHER" id="PTHR21299:SF1">
    <property type="entry name" value="PANTOATE--BETA-ALANINE LIGASE"/>
    <property type="match status" value="1"/>
</dbReference>
<feature type="binding site" evidence="8">
    <location>
        <begin position="146"/>
        <end position="149"/>
    </location>
    <ligand>
        <name>ATP</name>
        <dbReference type="ChEBI" id="CHEBI:30616"/>
    </ligand>
</feature>
<evidence type="ECO:0000256" key="5">
    <source>
        <dbReference type="ARBA" id="ARBA00022741"/>
    </source>
</evidence>
<dbReference type="EMBL" id="JAVNWW010000004">
    <property type="protein sequence ID" value="MDU0809117.1"/>
    <property type="molecule type" value="Genomic_DNA"/>
</dbReference>
<gene>
    <name evidence="8 9" type="primary">panC</name>
    <name evidence="9" type="ORF">PQG45_08745</name>
</gene>
<comment type="subcellular location">
    <subcellularLocation>
        <location evidence="8">Cytoplasm</location>
    </subcellularLocation>
</comment>
<dbReference type="Gene3D" id="3.30.1300.10">
    <property type="entry name" value="Pantoate-beta-alanine ligase, C-terminal domain"/>
    <property type="match status" value="1"/>
</dbReference>
<keyword evidence="6 8" id="KW-0067">ATP-binding</keyword>
<evidence type="ECO:0000256" key="3">
    <source>
        <dbReference type="ARBA" id="ARBA00022598"/>
    </source>
</evidence>
<name>A0ABU3TTC8_9BACT</name>
<keyword evidence="10" id="KW-1185">Reference proteome</keyword>
<comment type="catalytic activity">
    <reaction evidence="7 8">
        <text>(R)-pantoate + beta-alanine + ATP = (R)-pantothenate + AMP + diphosphate + H(+)</text>
        <dbReference type="Rhea" id="RHEA:10912"/>
        <dbReference type="ChEBI" id="CHEBI:15378"/>
        <dbReference type="ChEBI" id="CHEBI:15980"/>
        <dbReference type="ChEBI" id="CHEBI:29032"/>
        <dbReference type="ChEBI" id="CHEBI:30616"/>
        <dbReference type="ChEBI" id="CHEBI:33019"/>
        <dbReference type="ChEBI" id="CHEBI:57966"/>
        <dbReference type="ChEBI" id="CHEBI:456215"/>
        <dbReference type="EC" id="6.3.2.1"/>
    </reaction>
</comment>
<comment type="subunit">
    <text evidence="8">Homodimer.</text>
</comment>
<comment type="miscellaneous">
    <text evidence="8">The reaction proceeds by a bi uni uni bi ping pong mechanism.</text>
</comment>
<keyword evidence="3 8" id="KW-0436">Ligase</keyword>
<evidence type="ECO:0000256" key="2">
    <source>
        <dbReference type="ARBA" id="ARBA00009256"/>
    </source>
</evidence>
<evidence type="ECO:0000313" key="9">
    <source>
        <dbReference type="EMBL" id="MDU0809117.1"/>
    </source>
</evidence>
<dbReference type="Gene3D" id="3.40.50.620">
    <property type="entry name" value="HUPs"/>
    <property type="match status" value="1"/>
</dbReference>
<feature type="binding site" evidence="8">
    <location>
        <position position="58"/>
    </location>
    <ligand>
        <name>beta-alanine</name>
        <dbReference type="ChEBI" id="CHEBI:57966"/>
    </ligand>
</feature>
<feature type="binding site" evidence="8">
    <location>
        <begin position="27"/>
        <end position="34"/>
    </location>
    <ligand>
        <name>ATP</name>
        <dbReference type="ChEBI" id="CHEBI:30616"/>
    </ligand>
</feature>
<dbReference type="InterPro" id="IPR014729">
    <property type="entry name" value="Rossmann-like_a/b/a_fold"/>
</dbReference>
<feature type="active site" description="Proton donor" evidence="8">
    <location>
        <position position="34"/>
    </location>
</feature>
<comment type="function">
    <text evidence="8">Catalyzes the condensation of pantoate with beta-alanine in an ATP-dependent reaction via a pantoyl-adenylate intermediate.</text>
</comment>
<evidence type="ECO:0000256" key="4">
    <source>
        <dbReference type="ARBA" id="ARBA00022655"/>
    </source>
</evidence>
<comment type="caution">
    <text evidence="9">The sequence shown here is derived from an EMBL/GenBank/DDBJ whole genome shotgun (WGS) entry which is preliminary data.</text>
</comment>
<dbReference type="HAMAP" id="MF_00158">
    <property type="entry name" value="PanC"/>
    <property type="match status" value="1"/>
</dbReference>
<feature type="binding site" evidence="8">
    <location>
        <position position="152"/>
    </location>
    <ligand>
        <name>(R)-pantoate</name>
        <dbReference type="ChEBI" id="CHEBI:15980"/>
    </ligand>
</feature>
<accession>A0ABU3TTC8</accession>
<feature type="binding site" evidence="8">
    <location>
        <begin position="183"/>
        <end position="186"/>
    </location>
    <ligand>
        <name>ATP</name>
        <dbReference type="ChEBI" id="CHEBI:30616"/>
    </ligand>
</feature>
<evidence type="ECO:0000256" key="8">
    <source>
        <dbReference type="HAMAP-Rule" id="MF_00158"/>
    </source>
</evidence>
<evidence type="ECO:0000256" key="1">
    <source>
        <dbReference type="ARBA" id="ARBA00004990"/>
    </source>
</evidence>
<dbReference type="Proteomes" id="UP001249959">
    <property type="component" value="Unassembled WGS sequence"/>
</dbReference>
<proteinExistence type="inferred from homology"/>
<dbReference type="NCBIfam" id="TIGR00125">
    <property type="entry name" value="cyt_tran_rel"/>
    <property type="match status" value="1"/>
</dbReference>
<feature type="binding site" evidence="8">
    <location>
        <position position="58"/>
    </location>
    <ligand>
        <name>(R)-pantoate</name>
        <dbReference type="ChEBI" id="CHEBI:15980"/>
    </ligand>
</feature>
<keyword evidence="5 8" id="KW-0547">Nucleotide-binding</keyword>
<dbReference type="Pfam" id="PF02569">
    <property type="entry name" value="Pantoate_ligase"/>
    <property type="match status" value="1"/>
</dbReference>
<dbReference type="InterPro" id="IPR003721">
    <property type="entry name" value="Pantoate_ligase"/>
</dbReference>
<reference evidence="9 10" key="1">
    <citation type="submission" date="2023-09" db="EMBL/GenBank/DDBJ databases">
        <title>Aquirufa genomes.</title>
        <authorList>
            <person name="Pitt A."/>
        </authorList>
    </citation>
    <scope>NUCLEOTIDE SEQUENCE [LARGE SCALE GENOMIC DNA]</scope>
    <source>
        <strain evidence="9 10">LEOWEIH-7C</strain>
    </source>
</reference>
<dbReference type="InterPro" id="IPR042176">
    <property type="entry name" value="Pantoate_ligase_C"/>
</dbReference>
<dbReference type="EC" id="6.3.2.1" evidence="8"/>
<protein>
    <recommendedName>
        <fullName evidence="8">Pantothenate synthetase</fullName>
        <shortName evidence="8">PS</shortName>
        <ecNumber evidence="8">6.3.2.1</ecNumber>
    </recommendedName>
    <alternativeName>
        <fullName evidence="8">Pantoate--beta-alanine ligase</fullName>
    </alternativeName>
    <alternativeName>
        <fullName evidence="8">Pantoate-activating enzyme</fullName>
    </alternativeName>
</protein>
<comment type="similarity">
    <text evidence="2 8">Belongs to the pantothenate synthetase family.</text>
</comment>
<dbReference type="PANTHER" id="PTHR21299">
    <property type="entry name" value="CYTIDYLATE KINASE/PANTOATE-BETA-ALANINE LIGASE"/>
    <property type="match status" value="1"/>
</dbReference>
<evidence type="ECO:0000313" key="10">
    <source>
        <dbReference type="Proteomes" id="UP001249959"/>
    </source>
</evidence>
<evidence type="ECO:0000256" key="7">
    <source>
        <dbReference type="ARBA" id="ARBA00048258"/>
    </source>
</evidence>
<sequence length="266" mass="29367">MKQFLTQDALKSYLQNKGGSIGFVPTMGALHEGHLALIKAAKAQCEQVVCSIFVNPTQFNDPSDFEKYPKTLANDIKLLTETGCDIVYTPEVDDLYPSGMKNLPHYPLGRLEELLEGAHRPGHFQGVCVVVDRLLQAVQPSHLYMGQKDFQQIAIIRKMLEITKSNVNLIECPTVRESSGLAMSSRNSRLSAEQKTQALAIFQGFNSPSAAAFESALVANGFETVDYVACCDPITLENKPWDERPCQILVAAFIGGVRLIDNQFMP</sequence>
<keyword evidence="4 8" id="KW-0566">Pantothenate biosynthesis</keyword>
<comment type="pathway">
    <text evidence="1 8">Cofactor biosynthesis; (R)-pantothenate biosynthesis; (R)-pantothenate from (R)-pantoate and beta-alanine: step 1/1.</text>
</comment>
<keyword evidence="8" id="KW-0963">Cytoplasm</keyword>
<dbReference type="SUPFAM" id="SSF52374">
    <property type="entry name" value="Nucleotidylyl transferase"/>
    <property type="match status" value="1"/>
</dbReference>
<dbReference type="RefSeq" id="WP_316070693.1">
    <property type="nucleotide sequence ID" value="NZ_JAVNWW010000004.1"/>
</dbReference>
<organism evidence="9 10">
    <name type="scientific">Aquirufa regiilacus</name>
    <dbReference type="NCBI Taxonomy" id="3024868"/>
    <lineage>
        <taxon>Bacteria</taxon>
        <taxon>Pseudomonadati</taxon>
        <taxon>Bacteroidota</taxon>
        <taxon>Cytophagia</taxon>
        <taxon>Cytophagales</taxon>
        <taxon>Flectobacillaceae</taxon>
        <taxon>Aquirufa</taxon>
    </lineage>
</organism>
<feature type="binding site" evidence="8">
    <location>
        <position position="175"/>
    </location>
    <ligand>
        <name>ATP</name>
        <dbReference type="ChEBI" id="CHEBI:30616"/>
    </ligand>
</feature>
<evidence type="ECO:0000256" key="6">
    <source>
        <dbReference type="ARBA" id="ARBA00022840"/>
    </source>
</evidence>